<dbReference type="SUPFAM" id="SSF53850">
    <property type="entry name" value="Periplasmic binding protein-like II"/>
    <property type="match status" value="1"/>
</dbReference>
<dbReference type="GO" id="GO:0003700">
    <property type="term" value="F:DNA-binding transcription factor activity"/>
    <property type="evidence" value="ECO:0007669"/>
    <property type="project" value="InterPro"/>
</dbReference>
<keyword evidence="3" id="KW-0238">DNA-binding</keyword>
<dbReference type="Gene3D" id="3.40.190.10">
    <property type="entry name" value="Periplasmic binding protein-like II"/>
    <property type="match status" value="2"/>
</dbReference>
<gene>
    <name evidence="6" type="ORF">E9531_16310</name>
</gene>
<evidence type="ECO:0000256" key="4">
    <source>
        <dbReference type="ARBA" id="ARBA00023163"/>
    </source>
</evidence>
<name>A0A4S8EQM6_9BURK</name>
<feature type="domain" description="HTH lysR-type" evidence="5">
    <location>
        <begin position="2"/>
        <end position="59"/>
    </location>
</feature>
<dbReference type="OrthoDB" id="9786526at2"/>
<dbReference type="GO" id="GO:0000976">
    <property type="term" value="F:transcription cis-regulatory region binding"/>
    <property type="evidence" value="ECO:0007669"/>
    <property type="project" value="TreeGrafter"/>
</dbReference>
<dbReference type="PROSITE" id="PS50931">
    <property type="entry name" value="HTH_LYSR"/>
    <property type="match status" value="1"/>
</dbReference>
<dbReference type="RefSeq" id="WP_136574838.1">
    <property type="nucleotide sequence ID" value="NZ_STFG01000031.1"/>
</dbReference>
<dbReference type="PANTHER" id="PTHR30126">
    <property type="entry name" value="HTH-TYPE TRANSCRIPTIONAL REGULATOR"/>
    <property type="match status" value="1"/>
</dbReference>
<dbReference type="Proteomes" id="UP000308917">
    <property type="component" value="Unassembled WGS sequence"/>
</dbReference>
<dbReference type="PRINTS" id="PR00039">
    <property type="entry name" value="HTHLYSR"/>
</dbReference>
<keyword evidence="2" id="KW-0805">Transcription regulation</keyword>
<evidence type="ECO:0000259" key="5">
    <source>
        <dbReference type="PROSITE" id="PS50931"/>
    </source>
</evidence>
<organism evidence="6 7">
    <name type="scientific">Lampropedia puyangensis</name>
    <dbReference type="NCBI Taxonomy" id="1330072"/>
    <lineage>
        <taxon>Bacteria</taxon>
        <taxon>Pseudomonadati</taxon>
        <taxon>Pseudomonadota</taxon>
        <taxon>Betaproteobacteria</taxon>
        <taxon>Burkholderiales</taxon>
        <taxon>Comamonadaceae</taxon>
        <taxon>Lampropedia</taxon>
    </lineage>
</organism>
<dbReference type="Pfam" id="PF03466">
    <property type="entry name" value="LysR_substrate"/>
    <property type="match status" value="1"/>
</dbReference>
<protein>
    <submittedName>
        <fullName evidence="6">LysR family transcriptional regulator</fullName>
    </submittedName>
</protein>
<dbReference type="Pfam" id="PF00126">
    <property type="entry name" value="HTH_1"/>
    <property type="match status" value="1"/>
</dbReference>
<dbReference type="AlphaFoldDB" id="A0A4S8EQM6"/>
<evidence type="ECO:0000256" key="2">
    <source>
        <dbReference type="ARBA" id="ARBA00023015"/>
    </source>
</evidence>
<dbReference type="InterPro" id="IPR036388">
    <property type="entry name" value="WH-like_DNA-bd_sf"/>
</dbReference>
<dbReference type="SUPFAM" id="SSF46785">
    <property type="entry name" value="Winged helix' DNA-binding domain"/>
    <property type="match status" value="1"/>
</dbReference>
<evidence type="ECO:0000256" key="1">
    <source>
        <dbReference type="ARBA" id="ARBA00009437"/>
    </source>
</evidence>
<dbReference type="CDD" id="cd05466">
    <property type="entry name" value="PBP2_LTTR_substrate"/>
    <property type="match status" value="1"/>
</dbReference>
<dbReference type="InterPro" id="IPR000847">
    <property type="entry name" value="LysR_HTH_N"/>
</dbReference>
<comment type="caution">
    <text evidence="6">The sequence shown here is derived from an EMBL/GenBank/DDBJ whole genome shotgun (WGS) entry which is preliminary data.</text>
</comment>
<reference evidence="6 7" key="1">
    <citation type="journal article" date="2015" name="Antonie Van Leeuwenhoek">
        <title>Lampropedia puyangensis sp. nov., isolated from symptomatic bark of Populus ? euramericana canker and emended description of Lampropedia hyalina (Ehrenberg 1832) Lee et al. 2004.</title>
        <authorList>
            <person name="Li Y."/>
            <person name="Wang T."/>
            <person name="Piao C.G."/>
            <person name="Wang L.F."/>
            <person name="Tian G.Z."/>
            <person name="Zhu T.H."/>
            <person name="Guo M.W."/>
        </authorList>
    </citation>
    <scope>NUCLEOTIDE SEQUENCE [LARGE SCALE GENOMIC DNA]</scope>
    <source>
        <strain evidence="6 7">2-bin</strain>
    </source>
</reference>
<comment type="similarity">
    <text evidence="1">Belongs to the LysR transcriptional regulatory family.</text>
</comment>
<proteinExistence type="inferred from homology"/>
<dbReference type="InterPro" id="IPR036390">
    <property type="entry name" value="WH_DNA-bd_sf"/>
</dbReference>
<keyword evidence="7" id="KW-1185">Reference proteome</keyword>
<dbReference type="PANTHER" id="PTHR30126:SF40">
    <property type="entry name" value="HTH-TYPE TRANSCRIPTIONAL REGULATOR GLTR"/>
    <property type="match status" value="1"/>
</dbReference>
<dbReference type="EMBL" id="STFG01000031">
    <property type="protein sequence ID" value="THT96400.1"/>
    <property type="molecule type" value="Genomic_DNA"/>
</dbReference>
<dbReference type="Gene3D" id="1.10.10.10">
    <property type="entry name" value="Winged helix-like DNA-binding domain superfamily/Winged helix DNA-binding domain"/>
    <property type="match status" value="1"/>
</dbReference>
<accession>A0A4S8EQM6</accession>
<evidence type="ECO:0000256" key="3">
    <source>
        <dbReference type="ARBA" id="ARBA00023125"/>
    </source>
</evidence>
<evidence type="ECO:0000313" key="6">
    <source>
        <dbReference type="EMBL" id="THT96400.1"/>
    </source>
</evidence>
<evidence type="ECO:0000313" key="7">
    <source>
        <dbReference type="Proteomes" id="UP000308917"/>
    </source>
</evidence>
<dbReference type="InterPro" id="IPR005119">
    <property type="entry name" value="LysR_subst-bd"/>
</dbReference>
<sequence>MWTYKQLEAVYWIHRLGGFAAAAEHLHTTQSAISRRVRELEEQVDTSLFDRTARAAQLTEKGQELVVLAGQLLAQRDAALEQFLQNHVVQRRVRIGVTELTAMTWLSQWVTRIQRHYPKLELIPHVDTSVALHRELLHERLDLVVVPDAFSDAGVVTTPLTAVANVWAAKPGLVPQGKLLEPTELTQYRRIVQGDRSGSGIYYARWLQKYDLHAKAEFETSNLLALIGLLNVGVGIGYLPRQCLEPFFRQGYLEEIALTDPLPPMHYVALQNANHASGVISSIAALAQECCDYSSLFQHGGKAASVSHLNLLG</sequence>
<keyword evidence="4" id="KW-0804">Transcription</keyword>